<sequence length="380" mass="44046">MATSDPPNFLPSVTNRVRRNPHILPSIPSSLNSWILSARRNDRVSSDAHYAKLLRKTRRESFLQQRIRNFFQTVDQNENSVDDDDRDGHEYYNNSKDSTNALAPSQSLDSYVSYDSDRPMAPLEASPRRRHSMASAFVPTTPQDDDEDLLKLLQQSPSRAYQYFVSHRRLSSGSYCTCRRRSASVTVSPSSLYTPKEQRQQPGRAYSFGGLLESRPNLVQRHTFPTIYENVCLNTKVFEDDDDDEDVEYEDNHKDTHNKSSPYTPSTSPRRRPADFYYPSPTSPKVVATSPEARLRARVHAVKQPATVFFHQDFSFDKCGRPWAAHPWTAHPSWHRFMRVQYKLSGLEDTWKTQRVSFLQAFRRDRLQQRASSRRMSNPF</sequence>
<protein>
    <submittedName>
        <fullName evidence="2">Uncharacterized protein</fullName>
    </submittedName>
</protein>
<accession>A0A5E8BWM6</accession>
<dbReference type="OrthoDB" id="10675553at2759"/>
<feature type="region of interest" description="Disordered" evidence="1">
    <location>
        <begin position="245"/>
        <end position="283"/>
    </location>
</feature>
<feature type="region of interest" description="Disordered" evidence="1">
    <location>
        <begin position="77"/>
        <end position="145"/>
    </location>
</feature>
<dbReference type="Proteomes" id="UP000398389">
    <property type="component" value="Unassembled WGS sequence"/>
</dbReference>
<reference evidence="2 3" key="1">
    <citation type="submission" date="2019-09" db="EMBL/GenBank/DDBJ databases">
        <authorList>
            <person name="Brejova B."/>
        </authorList>
    </citation>
    <scope>NUCLEOTIDE SEQUENCE [LARGE SCALE GENOMIC DNA]</scope>
</reference>
<organism evidence="2 3">
    <name type="scientific">Magnusiomyces paraingens</name>
    <dbReference type="NCBI Taxonomy" id="2606893"/>
    <lineage>
        <taxon>Eukaryota</taxon>
        <taxon>Fungi</taxon>
        <taxon>Dikarya</taxon>
        <taxon>Ascomycota</taxon>
        <taxon>Saccharomycotina</taxon>
        <taxon>Dipodascomycetes</taxon>
        <taxon>Dipodascales</taxon>
        <taxon>Dipodascaceae</taxon>
        <taxon>Magnusiomyces</taxon>
    </lineage>
</organism>
<dbReference type="RefSeq" id="XP_031854998.1">
    <property type="nucleotide sequence ID" value="XM_031999107.1"/>
</dbReference>
<proteinExistence type="predicted"/>
<name>A0A5E8BWM6_9ASCO</name>
<dbReference type="GeneID" id="43583207"/>
<evidence type="ECO:0000313" key="2">
    <source>
        <dbReference type="EMBL" id="VVT55039.1"/>
    </source>
</evidence>
<evidence type="ECO:0000256" key="1">
    <source>
        <dbReference type="SAM" id="MobiDB-lite"/>
    </source>
</evidence>
<keyword evidence="3" id="KW-1185">Reference proteome</keyword>
<evidence type="ECO:0000313" key="3">
    <source>
        <dbReference type="Proteomes" id="UP000398389"/>
    </source>
</evidence>
<gene>
    <name evidence="2" type="ORF">SAPINGB_P004392</name>
</gene>
<dbReference type="AlphaFoldDB" id="A0A5E8BWM6"/>
<feature type="compositionally biased region" description="Polar residues" evidence="1">
    <location>
        <begin position="92"/>
        <end position="110"/>
    </location>
</feature>
<dbReference type="EMBL" id="CABVLU010000003">
    <property type="protein sequence ID" value="VVT55039.1"/>
    <property type="molecule type" value="Genomic_DNA"/>
</dbReference>